<feature type="domain" description="Thioredoxin" evidence="8">
    <location>
        <begin position="151"/>
        <end position="276"/>
    </location>
</feature>
<dbReference type="InterPro" id="IPR013766">
    <property type="entry name" value="Thioredoxin_domain"/>
</dbReference>
<dbReference type="STRING" id="98765.A0A2R6NKH8"/>
<dbReference type="Proteomes" id="UP000186601">
    <property type="component" value="Unassembled WGS sequence"/>
</dbReference>
<keyword evidence="2 6" id="KW-0812">Transmembrane</keyword>
<dbReference type="CDD" id="cd02961">
    <property type="entry name" value="PDI_a_family"/>
    <property type="match status" value="1"/>
</dbReference>
<evidence type="ECO:0000256" key="1">
    <source>
        <dbReference type="ARBA" id="ARBA00004389"/>
    </source>
</evidence>
<dbReference type="InterPro" id="IPR036249">
    <property type="entry name" value="Thioredoxin-like_sf"/>
</dbReference>
<feature type="domain" description="Thioredoxin" evidence="8">
    <location>
        <begin position="14"/>
        <end position="139"/>
    </location>
</feature>
<comment type="caution">
    <text evidence="9">The sequence shown here is derived from an EMBL/GenBank/DDBJ whole genome shotgun (WGS) entry which is preliminary data.</text>
</comment>
<evidence type="ECO:0000256" key="2">
    <source>
        <dbReference type="ARBA" id="ARBA00022692"/>
    </source>
</evidence>
<proteinExistence type="predicted"/>
<evidence type="ECO:0000259" key="8">
    <source>
        <dbReference type="PROSITE" id="PS51352"/>
    </source>
</evidence>
<gene>
    <name evidence="9" type="ORF">PHLCEN_2v11234</name>
</gene>
<feature type="signal peptide" evidence="7">
    <location>
        <begin position="1"/>
        <end position="30"/>
    </location>
</feature>
<organism evidence="9 10">
    <name type="scientific">Hermanssonia centrifuga</name>
    <dbReference type="NCBI Taxonomy" id="98765"/>
    <lineage>
        <taxon>Eukaryota</taxon>
        <taxon>Fungi</taxon>
        <taxon>Dikarya</taxon>
        <taxon>Basidiomycota</taxon>
        <taxon>Agaricomycotina</taxon>
        <taxon>Agaricomycetes</taxon>
        <taxon>Polyporales</taxon>
        <taxon>Meruliaceae</taxon>
        <taxon>Hermanssonia</taxon>
    </lineage>
</organism>
<evidence type="ECO:0000256" key="4">
    <source>
        <dbReference type="ARBA" id="ARBA00023136"/>
    </source>
</evidence>
<dbReference type="PROSITE" id="PS51352">
    <property type="entry name" value="THIOREDOXIN_2"/>
    <property type="match status" value="2"/>
</dbReference>
<dbReference type="PROSITE" id="PS00194">
    <property type="entry name" value="THIOREDOXIN_1"/>
    <property type="match status" value="1"/>
</dbReference>
<dbReference type="EMBL" id="MLYV02001126">
    <property type="protein sequence ID" value="PSR72867.1"/>
    <property type="molecule type" value="Genomic_DNA"/>
</dbReference>
<dbReference type="OrthoDB" id="72053at2759"/>
<dbReference type="Pfam" id="PF13848">
    <property type="entry name" value="Thioredoxin_6"/>
    <property type="match status" value="1"/>
</dbReference>
<keyword evidence="10" id="KW-1185">Reference proteome</keyword>
<evidence type="ECO:0000256" key="6">
    <source>
        <dbReference type="SAM" id="Phobius"/>
    </source>
</evidence>
<reference evidence="9 10" key="1">
    <citation type="submission" date="2018-02" db="EMBL/GenBank/DDBJ databases">
        <title>Genome sequence of the basidiomycete white-rot fungus Phlebia centrifuga.</title>
        <authorList>
            <person name="Granchi Z."/>
            <person name="Peng M."/>
            <person name="de Vries R.P."/>
            <person name="Hilden K."/>
            <person name="Makela M.R."/>
            <person name="Grigoriev I."/>
            <person name="Riley R."/>
        </authorList>
    </citation>
    <scope>NUCLEOTIDE SEQUENCE [LARGE SCALE GENOMIC DNA]</scope>
    <source>
        <strain evidence="9 10">FBCC195</strain>
    </source>
</reference>
<evidence type="ECO:0000313" key="9">
    <source>
        <dbReference type="EMBL" id="PSR72867.1"/>
    </source>
</evidence>
<feature type="transmembrane region" description="Helical" evidence="6">
    <location>
        <begin position="541"/>
        <end position="558"/>
    </location>
</feature>
<accession>A0A2R6NKH8</accession>
<evidence type="ECO:0000256" key="7">
    <source>
        <dbReference type="SAM" id="SignalP"/>
    </source>
</evidence>
<evidence type="ECO:0000256" key="5">
    <source>
        <dbReference type="ARBA" id="ARBA00045246"/>
    </source>
</evidence>
<dbReference type="SUPFAM" id="SSF52833">
    <property type="entry name" value="Thioredoxin-like"/>
    <property type="match status" value="2"/>
</dbReference>
<dbReference type="PANTHER" id="PTHR46426:SF1">
    <property type="entry name" value="PROTEIN DISULFIDE-ISOMERASE TMX3"/>
    <property type="match status" value="1"/>
</dbReference>
<comment type="function">
    <text evidence="5">Probable disulfide isomerase, which participates in the folding of proteins containing disulfide bonds. May act as a dithiol oxidase. Acts as a regulator of endoplasmic reticulum-mitochondria contact sites via its ability to regulate redox signals.</text>
</comment>
<dbReference type="GO" id="GO:0005789">
    <property type="term" value="C:endoplasmic reticulum membrane"/>
    <property type="evidence" value="ECO:0007669"/>
    <property type="project" value="UniProtKB-SubCell"/>
</dbReference>
<feature type="chain" id="PRO_5015343722" description="Thioredoxin domain-containing protein" evidence="7">
    <location>
        <begin position="31"/>
        <end position="579"/>
    </location>
</feature>
<dbReference type="Pfam" id="PF00085">
    <property type="entry name" value="Thioredoxin"/>
    <property type="match status" value="2"/>
</dbReference>
<dbReference type="PANTHER" id="PTHR46426">
    <property type="entry name" value="PROTEIN DISULFIDE-ISOMERASE TMX3"/>
    <property type="match status" value="1"/>
</dbReference>
<evidence type="ECO:0000313" key="10">
    <source>
        <dbReference type="Proteomes" id="UP000186601"/>
    </source>
</evidence>
<keyword evidence="4 6" id="KW-0472">Membrane</keyword>
<protein>
    <recommendedName>
        <fullName evidence="8">Thioredoxin domain-containing protein</fullName>
    </recommendedName>
</protein>
<sequence length="579" mass="64613">MQLHTLFSQLPCSLLISSLVLAVIAAPVESVELQVLTPDDFQETISKGVWFIEHFSPYCGHCRRFAPTWEQLVEENQKQQNPGIHLAQVNCAIHGDLCNKNKVDGYPQMNLYRDGEFVETFKKSREIDVLREYLTAHAEAGFVARTPELTAAEDRTAAELPLPSKTYNPTGSVSALDETSFEEMIKEGHAFIKFYAPWCGHCKKLAPIWVQLAKQMRDKLNIAEVDCEAHSSICRSQGISGYPMLFYYGGNGSGKTEYSGGRKLEQLKAFAEKVSGPAVQELKDENLEDEVTAHPVIYLLLHPASDNKPLNQVVEASHVLFGSPPVYVSSSPSLYDRFNVPPSTSLVLAFKDRDFSAPAATYPLSHFSNANDRKDHLSNWLLRNRLPTNMPLDSDSFQEVMNAPHKPLVVIAAASQVDLVRTADTIKEVARRWKDSKAEGDVVFTWMDADKWSSWLKSMYGIKAGSAVHVVVANHSRLVYYDTDQHGEKIKLSANSILSAISGALSGTTPYKHSENIVERLARYLNDKLVAIESLVSHHPWGVTSFILAAVVCIVLFLKRLMSEEYTLADELARKARLD</sequence>
<comment type="subcellular location">
    <subcellularLocation>
        <location evidence="1">Endoplasmic reticulum membrane</location>
        <topology evidence="1">Single-pass membrane protein</topology>
    </subcellularLocation>
</comment>
<dbReference type="InterPro" id="IPR052250">
    <property type="entry name" value="PDI_TMX3"/>
</dbReference>
<keyword evidence="7" id="KW-0732">Signal</keyword>
<dbReference type="InterPro" id="IPR017937">
    <property type="entry name" value="Thioredoxin_CS"/>
</dbReference>
<name>A0A2R6NKH8_9APHY</name>
<dbReference type="AlphaFoldDB" id="A0A2R6NKH8"/>
<dbReference type="Gene3D" id="3.40.30.10">
    <property type="entry name" value="Glutaredoxin"/>
    <property type="match status" value="3"/>
</dbReference>
<evidence type="ECO:0000256" key="3">
    <source>
        <dbReference type="ARBA" id="ARBA00022989"/>
    </source>
</evidence>
<keyword evidence="3 6" id="KW-1133">Transmembrane helix</keyword>